<dbReference type="OrthoDB" id="187075at2759"/>
<accession>A0A835ZIX0</accession>
<evidence type="ECO:0000313" key="2">
    <source>
        <dbReference type="Proteomes" id="UP000664859"/>
    </source>
</evidence>
<dbReference type="AlphaFoldDB" id="A0A835ZIX0"/>
<proteinExistence type="predicted"/>
<dbReference type="Proteomes" id="UP000664859">
    <property type="component" value="Unassembled WGS sequence"/>
</dbReference>
<organism evidence="1 2">
    <name type="scientific">Tribonema minus</name>
    <dbReference type="NCBI Taxonomy" id="303371"/>
    <lineage>
        <taxon>Eukaryota</taxon>
        <taxon>Sar</taxon>
        <taxon>Stramenopiles</taxon>
        <taxon>Ochrophyta</taxon>
        <taxon>PX clade</taxon>
        <taxon>Xanthophyceae</taxon>
        <taxon>Tribonematales</taxon>
        <taxon>Tribonemataceae</taxon>
        <taxon>Tribonema</taxon>
    </lineage>
</organism>
<keyword evidence="2" id="KW-1185">Reference proteome</keyword>
<protein>
    <submittedName>
        <fullName evidence="1">Uncharacterized protein</fullName>
    </submittedName>
</protein>
<sequence>MEQFLSGLCPCLSKLFDGWAADAQKRQDKAMMVAGTVCTKKSSRFGFGSRSDKVTVRLSAQSETVLQWQRAAADEEAGGGGEAAWTDIDLTDVKIVDKRGETGLALVSRRGDLLLEVDMDSGTGGGGGGSSGAAAAQRDAWHAALTDLTEDLRRNPQRAEASRSVAERVKEAALKQKHFAQRSIELQAAKRDAEARKARFMAEAGGLKYTAMAMANRS</sequence>
<name>A0A835ZIX0_9STRA</name>
<reference evidence="1" key="1">
    <citation type="submission" date="2021-02" db="EMBL/GenBank/DDBJ databases">
        <title>First Annotated Genome of the Yellow-green Alga Tribonema minus.</title>
        <authorList>
            <person name="Mahan K.M."/>
        </authorList>
    </citation>
    <scope>NUCLEOTIDE SEQUENCE</scope>
    <source>
        <strain evidence="1">UTEX B ZZ1240</strain>
    </source>
</reference>
<evidence type="ECO:0000313" key="1">
    <source>
        <dbReference type="EMBL" id="KAG5191554.1"/>
    </source>
</evidence>
<dbReference type="EMBL" id="JAFCMP010000018">
    <property type="protein sequence ID" value="KAG5191554.1"/>
    <property type="molecule type" value="Genomic_DNA"/>
</dbReference>
<gene>
    <name evidence="1" type="ORF">JKP88DRAFT_295659</name>
</gene>
<comment type="caution">
    <text evidence="1">The sequence shown here is derived from an EMBL/GenBank/DDBJ whole genome shotgun (WGS) entry which is preliminary data.</text>
</comment>